<keyword evidence="3" id="KW-1185">Reference proteome</keyword>
<sequence length="374" mass="44045">MTKTNQIQLERTDDLDIYKYCSYNTSITWKGKLTSEQYVKRDVVLNSTSKILQKDSKEQKGVYLYILRDYSIPAFNKFDNIVASVETLNDESWRINGPNGELIKVISSVVGNVFTLPQHRKKGYANHLITQLNEILDEQCGKDGYSYLYSEVGDYYQKFGYNNFHIPTHYFEIGEKIETIDTNSFKYLSYYGFKDLIEIQKNHTRNKLLQRAQNLKSDESIISLIPNIDRYSWHHERDLIISSYLHQDLEIRNFGAVLNNSNDHFIWYHDWNESKLVILKTFIEFENEQGSKNFAQLLKIAIKEAHDFKLKGIVLWDSALGESQKFYDLNLELLESFNNTKLFGVNDSLSAIRFHDKTSSDKIYWNGNEKWEWF</sequence>
<dbReference type="AlphaFoldDB" id="K0KLZ1"/>
<gene>
    <name evidence="2" type="ORF">BN7_1688</name>
</gene>
<organism evidence="2 3">
    <name type="scientific">Wickerhamomyces ciferrii (strain ATCC 14091 / BCRC 22168 / CBS 111 / JCM 3599 / NBRC 0793 / NRRL Y-1031 F-60-10)</name>
    <name type="common">Yeast</name>
    <name type="synonym">Pichia ciferrii</name>
    <dbReference type="NCBI Taxonomy" id="1206466"/>
    <lineage>
        <taxon>Eukaryota</taxon>
        <taxon>Fungi</taxon>
        <taxon>Dikarya</taxon>
        <taxon>Ascomycota</taxon>
        <taxon>Saccharomycotina</taxon>
        <taxon>Saccharomycetes</taxon>
        <taxon>Phaffomycetales</taxon>
        <taxon>Wickerhamomycetaceae</taxon>
        <taxon>Wickerhamomyces</taxon>
    </lineage>
</organism>
<dbReference type="FunCoup" id="K0KLZ1">
    <property type="interactions" value="102"/>
</dbReference>
<evidence type="ECO:0000259" key="1">
    <source>
        <dbReference type="Pfam" id="PF22998"/>
    </source>
</evidence>
<dbReference type="Pfam" id="PF22998">
    <property type="entry name" value="GNAT_LYC1-like"/>
    <property type="match status" value="1"/>
</dbReference>
<dbReference type="EMBL" id="CAIF01000039">
    <property type="protein sequence ID" value="CCH42143.1"/>
    <property type="molecule type" value="Genomic_DNA"/>
</dbReference>
<dbReference type="Proteomes" id="UP000009328">
    <property type="component" value="Unassembled WGS sequence"/>
</dbReference>
<dbReference type="InterPro" id="IPR055100">
    <property type="entry name" value="GNAT_LYC1-like"/>
</dbReference>
<evidence type="ECO:0000313" key="3">
    <source>
        <dbReference type="Proteomes" id="UP000009328"/>
    </source>
</evidence>
<dbReference type="Gene3D" id="3.40.630.30">
    <property type="match status" value="1"/>
</dbReference>
<dbReference type="InParanoid" id="K0KLZ1"/>
<dbReference type="InterPro" id="IPR016181">
    <property type="entry name" value="Acyl_CoA_acyltransferase"/>
</dbReference>
<dbReference type="Pfam" id="PF13527">
    <property type="entry name" value="Acetyltransf_9"/>
    <property type="match status" value="1"/>
</dbReference>
<comment type="caution">
    <text evidence="2">The sequence shown here is derived from an EMBL/GenBank/DDBJ whole genome shotgun (WGS) entry which is preliminary data.</text>
</comment>
<protein>
    <recommendedName>
        <fullName evidence="1">LYC1 C-terminal domain-containing protein</fullName>
    </recommendedName>
</protein>
<feature type="domain" description="LYC1 C-terminal" evidence="1">
    <location>
        <begin position="181"/>
        <end position="374"/>
    </location>
</feature>
<reference evidence="2 3" key="1">
    <citation type="journal article" date="2012" name="Eukaryot. Cell">
        <title>Draft genome sequence of Wickerhamomyces ciferrii NRRL Y-1031 F-60-10.</title>
        <authorList>
            <person name="Schneider J."/>
            <person name="Andrea H."/>
            <person name="Blom J."/>
            <person name="Jaenicke S."/>
            <person name="Ruckert C."/>
            <person name="Schorsch C."/>
            <person name="Szczepanowski R."/>
            <person name="Farwick M."/>
            <person name="Goesmann A."/>
            <person name="Puhler A."/>
            <person name="Schaffer S."/>
            <person name="Tauch A."/>
            <person name="Kohler T."/>
            <person name="Brinkrolf K."/>
        </authorList>
    </citation>
    <scope>NUCLEOTIDE SEQUENCE [LARGE SCALE GENOMIC DNA]</scope>
    <source>
        <strain evidence="3">ATCC 14091 / BCRC 22168 / CBS 111 / JCM 3599 / NBRC 0793 / NRRL Y-1031 F-60-10</strain>
    </source>
</reference>
<dbReference type="eggNOG" id="ENOG502QPR6">
    <property type="taxonomic scope" value="Eukaryota"/>
</dbReference>
<dbReference type="HOGENOM" id="CLU_683473_0_0_1"/>
<proteinExistence type="predicted"/>
<accession>K0KLZ1</accession>
<evidence type="ECO:0000313" key="2">
    <source>
        <dbReference type="EMBL" id="CCH42143.1"/>
    </source>
</evidence>
<name>K0KLZ1_WICCF</name>
<dbReference type="PANTHER" id="PTHR34815:SF2">
    <property type="entry name" value="N-ACETYLTRANSFERASE DOMAIN-CONTAINING PROTEIN"/>
    <property type="match status" value="1"/>
</dbReference>
<dbReference type="STRING" id="1206466.K0KLZ1"/>
<dbReference type="SUPFAM" id="SSF55729">
    <property type="entry name" value="Acyl-CoA N-acyltransferases (Nat)"/>
    <property type="match status" value="1"/>
</dbReference>
<dbReference type="PANTHER" id="PTHR34815">
    <property type="entry name" value="LYSINE ACETYLTRANSFERASE"/>
    <property type="match status" value="1"/>
</dbReference>
<dbReference type="InterPro" id="IPR053013">
    <property type="entry name" value="LAT"/>
</dbReference>